<dbReference type="GO" id="GO:0016020">
    <property type="term" value="C:membrane"/>
    <property type="evidence" value="ECO:0007669"/>
    <property type="project" value="TreeGrafter"/>
</dbReference>
<dbReference type="AlphaFoldDB" id="A0A7S3NHW8"/>
<dbReference type="CDD" id="cd03506">
    <property type="entry name" value="Delta6-FADS-like"/>
    <property type="match status" value="1"/>
</dbReference>
<dbReference type="InterPro" id="IPR001199">
    <property type="entry name" value="Cyt_B5-like_heme/steroid-bd"/>
</dbReference>
<protein>
    <recommendedName>
        <fullName evidence="2">Cytochrome b5 heme-binding domain-containing protein</fullName>
    </recommendedName>
</protein>
<feature type="transmembrane region" description="Helical" evidence="1">
    <location>
        <begin position="181"/>
        <end position="201"/>
    </location>
</feature>
<reference evidence="3" key="1">
    <citation type="submission" date="2021-01" db="EMBL/GenBank/DDBJ databases">
        <authorList>
            <person name="Corre E."/>
            <person name="Pelletier E."/>
            <person name="Niang G."/>
            <person name="Scheremetjew M."/>
            <person name="Finn R."/>
            <person name="Kale V."/>
            <person name="Holt S."/>
            <person name="Cochrane G."/>
            <person name="Meng A."/>
            <person name="Brown T."/>
            <person name="Cohen L."/>
        </authorList>
    </citation>
    <scope>NUCLEOTIDE SEQUENCE</scope>
    <source>
        <strain evidence="3">CCMP1510</strain>
    </source>
</reference>
<dbReference type="PIRSF" id="PIRSF015921">
    <property type="entry name" value="FA_sphinglp_des"/>
    <property type="match status" value="1"/>
</dbReference>
<dbReference type="PROSITE" id="PS50255">
    <property type="entry name" value="CYTOCHROME_B5_2"/>
    <property type="match status" value="1"/>
</dbReference>
<keyword evidence="1" id="KW-0812">Transmembrane</keyword>
<accession>A0A7S3NHW8</accession>
<organism evidence="3">
    <name type="scientific">Aureoumbra lagunensis</name>
    <dbReference type="NCBI Taxonomy" id="44058"/>
    <lineage>
        <taxon>Eukaryota</taxon>
        <taxon>Sar</taxon>
        <taxon>Stramenopiles</taxon>
        <taxon>Ochrophyta</taxon>
        <taxon>Pelagophyceae</taxon>
        <taxon>Pelagomonadales</taxon>
        <taxon>Aureoumbra</taxon>
    </lineage>
</organism>
<name>A0A7S3NHW8_9STRA</name>
<feature type="transmembrane region" description="Helical" evidence="1">
    <location>
        <begin position="151"/>
        <end position="169"/>
    </location>
</feature>
<evidence type="ECO:0000259" key="2">
    <source>
        <dbReference type="PROSITE" id="PS50255"/>
    </source>
</evidence>
<dbReference type="InterPro" id="IPR005804">
    <property type="entry name" value="FA_desaturase_dom"/>
</dbReference>
<dbReference type="SMART" id="SM01117">
    <property type="entry name" value="Cyt-b5"/>
    <property type="match status" value="1"/>
</dbReference>
<feature type="transmembrane region" description="Helical" evidence="1">
    <location>
        <begin position="317"/>
        <end position="337"/>
    </location>
</feature>
<feature type="transmembrane region" description="Helical" evidence="1">
    <location>
        <begin position="127"/>
        <end position="145"/>
    </location>
</feature>
<dbReference type="Pfam" id="PF00487">
    <property type="entry name" value="FA_desaturase"/>
    <property type="match status" value="1"/>
</dbReference>
<evidence type="ECO:0000256" key="1">
    <source>
        <dbReference type="SAM" id="Phobius"/>
    </source>
</evidence>
<keyword evidence="1" id="KW-1133">Transmembrane helix</keyword>
<dbReference type="GO" id="GO:0006629">
    <property type="term" value="P:lipid metabolic process"/>
    <property type="evidence" value="ECO:0007669"/>
    <property type="project" value="InterPro"/>
</dbReference>
<dbReference type="GO" id="GO:0016717">
    <property type="term" value="F:oxidoreductase activity, acting on paired donors, with oxidation of a pair of donors resulting in the reduction of molecular oxygen to two molecules of water"/>
    <property type="evidence" value="ECO:0007669"/>
    <property type="project" value="TreeGrafter"/>
</dbReference>
<keyword evidence="1" id="KW-0472">Membrane</keyword>
<gene>
    <name evidence="3" type="ORF">ALAG00032_LOCUS9564</name>
</gene>
<dbReference type="PANTHER" id="PTHR19353:SF75">
    <property type="entry name" value="FATTY ACID DESATURASE, PUTATIVE-RELATED"/>
    <property type="match status" value="1"/>
</dbReference>
<dbReference type="InterPro" id="IPR012171">
    <property type="entry name" value="Fatty_acid_desaturase"/>
</dbReference>
<feature type="transmembrane region" description="Helical" evidence="1">
    <location>
        <begin position="245"/>
        <end position="264"/>
    </location>
</feature>
<feature type="domain" description="Cytochrome b5 heme-binding" evidence="2">
    <location>
        <begin position="20"/>
        <end position="93"/>
    </location>
</feature>
<proteinExistence type="predicted"/>
<evidence type="ECO:0000313" key="3">
    <source>
        <dbReference type="EMBL" id="CAE0368801.1"/>
    </source>
</evidence>
<dbReference type="PANTHER" id="PTHR19353">
    <property type="entry name" value="FATTY ACID DESATURASE 2"/>
    <property type="match status" value="1"/>
</dbReference>
<dbReference type="SUPFAM" id="SSF55856">
    <property type="entry name" value="Cytochrome b5-like heme/steroid binding domain"/>
    <property type="match status" value="1"/>
</dbReference>
<dbReference type="InterPro" id="IPR036400">
    <property type="entry name" value="Cyt_B5-like_heme/steroid_sf"/>
</dbReference>
<sequence length="452" mass="51558">MCKGPQITKAFSKAVCDAAEREYTREEIRSKHPEFLIVENKIYNADKFRWEHPGGAVFVSMFGGRDATLAFQSYHMREFPHSEMEKYLEGSLAASEQPVKMDKEHLELSKKVKSVLKQKTFAPFSQLLKAFILFTVAVTVEAYALFYQRTFINSAFLGLLFAWIGLNIQHDANHGAMFKNGKLNALCGLAQAWIGGSQLMWLQEHVVLHHLHTGDENMDPDAQLAPAMRGHKNSPWYPWMILQKFYLLPMELAYALVPFFVAFAETLTWSHKFEQKYQISPLAKYPWRLASLSAHLFFYLRFFILPFVFAENILYEAAKVATTAAVGGGYLAFFFFLSHNFDGVHFLQGSYPNGSVSYPENSSFLIQQINSSSNVGGKILCFFNGGLNYQIEHHLFPRIAHSHYPTIAPIVRDFALNKGPELIRYTHFPTILDNLSSVFSYLDKMSVKPHSD</sequence>
<dbReference type="Pfam" id="PF00173">
    <property type="entry name" value="Cyt-b5"/>
    <property type="match status" value="1"/>
</dbReference>
<dbReference type="Gene3D" id="3.10.120.10">
    <property type="entry name" value="Cytochrome b5-like heme/steroid binding domain"/>
    <property type="match status" value="1"/>
</dbReference>
<feature type="transmembrane region" description="Helical" evidence="1">
    <location>
        <begin position="285"/>
        <end position="305"/>
    </location>
</feature>
<dbReference type="EMBL" id="HBIJ01014251">
    <property type="protein sequence ID" value="CAE0368801.1"/>
    <property type="molecule type" value="Transcribed_RNA"/>
</dbReference>